<dbReference type="RefSeq" id="WP_217358689.1">
    <property type="nucleotide sequence ID" value="NZ_WPZV01000009.1"/>
</dbReference>
<evidence type="ECO:0000256" key="1">
    <source>
        <dbReference type="SAM" id="Phobius"/>
    </source>
</evidence>
<dbReference type="EMBL" id="FXYG01000004">
    <property type="protein sequence ID" value="SMX48517.1"/>
    <property type="molecule type" value="Genomic_DNA"/>
</dbReference>
<gene>
    <name evidence="2" type="ORF">RUA8715_03505</name>
</gene>
<dbReference type="AlphaFoldDB" id="A0A238L0K4"/>
<evidence type="ECO:0000313" key="2">
    <source>
        <dbReference type="EMBL" id="SMX48517.1"/>
    </source>
</evidence>
<feature type="transmembrane region" description="Helical" evidence="1">
    <location>
        <begin position="6"/>
        <end position="23"/>
    </location>
</feature>
<reference evidence="3" key="1">
    <citation type="submission" date="2017-05" db="EMBL/GenBank/DDBJ databases">
        <authorList>
            <person name="Rodrigo-Torres L."/>
            <person name="Arahal R. D."/>
            <person name="Lucena T."/>
        </authorList>
    </citation>
    <scope>NUCLEOTIDE SEQUENCE [LARGE SCALE GENOMIC DNA]</scope>
    <source>
        <strain evidence="3">CECT 8715</strain>
    </source>
</reference>
<protein>
    <submittedName>
        <fullName evidence="2">Uncharacterized protein</fullName>
    </submittedName>
</protein>
<accession>A0A238L0K4</accession>
<sequence>MDWLHAIVTGLLCGGAYWAVRSMGWFENRSKVQQALIFFPIIFIVVLILNLIWPSA</sequence>
<proteinExistence type="predicted"/>
<feature type="transmembrane region" description="Helical" evidence="1">
    <location>
        <begin position="35"/>
        <end position="53"/>
    </location>
</feature>
<name>A0A238L0K4_9RHOB</name>
<keyword evidence="1" id="KW-1133">Transmembrane helix</keyword>
<keyword evidence="1" id="KW-0472">Membrane</keyword>
<organism evidence="2 3">
    <name type="scientific">Ruegeria arenilitoris</name>
    <dbReference type="NCBI Taxonomy" id="1173585"/>
    <lineage>
        <taxon>Bacteria</taxon>
        <taxon>Pseudomonadati</taxon>
        <taxon>Pseudomonadota</taxon>
        <taxon>Alphaproteobacteria</taxon>
        <taxon>Rhodobacterales</taxon>
        <taxon>Roseobacteraceae</taxon>
        <taxon>Ruegeria</taxon>
    </lineage>
</organism>
<evidence type="ECO:0000313" key="3">
    <source>
        <dbReference type="Proteomes" id="UP000202485"/>
    </source>
</evidence>
<keyword evidence="1" id="KW-0812">Transmembrane</keyword>
<keyword evidence="3" id="KW-1185">Reference proteome</keyword>
<dbReference type="Proteomes" id="UP000202485">
    <property type="component" value="Unassembled WGS sequence"/>
</dbReference>